<dbReference type="EMBL" id="LSRX01000479">
    <property type="protein sequence ID" value="OLP96108.1"/>
    <property type="molecule type" value="Genomic_DNA"/>
</dbReference>
<accession>A0A1Q9DLS1</accession>
<evidence type="ECO:0000313" key="2">
    <source>
        <dbReference type="Proteomes" id="UP000186817"/>
    </source>
</evidence>
<keyword evidence="2" id="KW-1185">Reference proteome</keyword>
<protein>
    <submittedName>
        <fullName evidence="1">Uncharacterized protein</fullName>
    </submittedName>
</protein>
<name>A0A1Q9DLS1_SYMMI</name>
<dbReference type="AlphaFoldDB" id="A0A1Q9DLS1"/>
<proteinExistence type="predicted"/>
<reference evidence="1 2" key="1">
    <citation type="submission" date="2016-02" db="EMBL/GenBank/DDBJ databases">
        <title>Genome analysis of coral dinoflagellate symbionts highlights evolutionary adaptations to a symbiotic lifestyle.</title>
        <authorList>
            <person name="Aranda M."/>
            <person name="Li Y."/>
            <person name="Liew Y.J."/>
            <person name="Baumgarten S."/>
            <person name="Simakov O."/>
            <person name="Wilson M."/>
            <person name="Piel J."/>
            <person name="Ashoor H."/>
            <person name="Bougouffa S."/>
            <person name="Bajic V.B."/>
            <person name="Ryu T."/>
            <person name="Ravasi T."/>
            <person name="Bayer T."/>
            <person name="Micklem G."/>
            <person name="Kim H."/>
            <person name="Bhak J."/>
            <person name="Lajeunesse T.C."/>
            <person name="Voolstra C.R."/>
        </authorList>
    </citation>
    <scope>NUCLEOTIDE SEQUENCE [LARGE SCALE GENOMIC DNA]</scope>
    <source>
        <strain evidence="1 2">CCMP2467</strain>
    </source>
</reference>
<comment type="caution">
    <text evidence="1">The sequence shown here is derived from an EMBL/GenBank/DDBJ whole genome shotgun (WGS) entry which is preliminary data.</text>
</comment>
<gene>
    <name evidence="1" type="ORF">AK812_SmicGene21691</name>
</gene>
<dbReference type="Proteomes" id="UP000186817">
    <property type="component" value="Unassembled WGS sequence"/>
</dbReference>
<evidence type="ECO:0000313" key="1">
    <source>
        <dbReference type="EMBL" id="OLP96108.1"/>
    </source>
</evidence>
<sequence length="160" mass="17257">MPLEVLAKTARALGEVAAEVPEAVAVAVTPGSSWFGSVQAARVVLATSQLALLRALAAANTSWIQRTLKETPGEPENKKDVNNLTDLAATYAKTGQSAPKALHSRRRSLRILKGEANYFAASTPLEVGTQEPVRSSLSTHLEWVEHDRFKRDAEVAGVWI</sequence>
<dbReference type="OrthoDB" id="429489at2759"/>
<organism evidence="1 2">
    <name type="scientific">Symbiodinium microadriaticum</name>
    <name type="common">Dinoflagellate</name>
    <name type="synonym">Zooxanthella microadriatica</name>
    <dbReference type="NCBI Taxonomy" id="2951"/>
    <lineage>
        <taxon>Eukaryota</taxon>
        <taxon>Sar</taxon>
        <taxon>Alveolata</taxon>
        <taxon>Dinophyceae</taxon>
        <taxon>Suessiales</taxon>
        <taxon>Symbiodiniaceae</taxon>
        <taxon>Symbiodinium</taxon>
    </lineage>
</organism>